<evidence type="ECO:0000259" key="2">
    <source>
        <dbReference type="Pfam" id="PF06439"/>
    </source>
</evidence>
<gene>
    <name evidence="3" type="ORF">HRH59_09920</name>
</gene>
<proteinExistence type="predicted"/>
<evidence type="ECO:0000256" key="1">
    <source>
        <dbReference type="SAM" id="SignalP"/>
    </source>
</evidence>
<reference evidence="3 4" key="1">
    <citation type="submission" date="2020-06" db="EMBL/GenBank/DDBJ databases">
        <title>Rheinheimera sp. nov., a marine bacterium isolated from coastal.</title>
        <authorList>
            <person name="Yu Q."/>
            <person name="Qi Y."/>
            <person name="Pu J."/>
        </authorList>
    </citation>
    <scope>NUCLEOTIDE SEQUENCE [LARGE SCALE GENOMIC DNA]</scope>
    <source>
        <strain evidence="3 4">YQF-2</strain>
    </source>
</reference>
<feature type="signal peptide" evidence="1">
    <location>
        <begin position="1"/>
        <end position="29"/>
    </location>
</feature>
<dbReference type="EMBL" id="JABSOD010000008">
    <property type="protein sequence ID" value="NRQ42868.1"/>
    <property type="molecule type" value="Genomic_DNA"/>
</dbReference>
<keyword evidence="4" id="KW-1185">Reference proteome</keyword>
<dbReference type="InterPro" id="IPR010496">
    <property type="entry name" value="AL/BT2_dom"/>
</dbReference>
<dbReference type="Gene3D" id="2.60.120.560">
    <property type="entry name" value="Exo-inulinase, domain 1"/>
    <property type="match status" value="1"/>
</dbReference>
<sequence length="248" mass="26917">MNRVNSGTYFRTAAAAMLLLATITGCKPAATTTEVAANVAATTETTAASSDNWQWLFNGESVDAWTGNGGKAPGEQWQIIDNALVLTSGGGGDIVSKQSFTNFELELEWQIAASGNSGIFYKVAGADGAVWSSGLEYQLLDDDNYPGHDKPIHFSASLFDIYAPQVDAHLPAGSWNTTRIVVRHPQVEHWLNGKLVLQFELGSADWQQRTANSKFASMDAFAKTERGHIALQDHGDKVAFRQIRIRAL</sequence>
<dbReference type="AlphaFoldDB" id="A0A7Y5EL65"/>
<name>A0A7Y5EL65_9GAMM</name>
<keyword evidence="1" id="KW-0732">Signal</keyword>
<dbReference type="RefSeq" id="WP_173501112.1">
    <property type="nucleotide sequence ID" value="NZ_JABSOD010000008.1"/>
</dbReference>
<dbReference type="GO" id="GO:0016787">
    <property type="term" value="F:hydrolase activity"/>
    <property type="evidence" value="ECO:0007669"/>
    <property type="project" value="InterPro"/>
</dbReference>
<feature type="domain" description="3-keto-alpha-glucoside-1,2-lyase/3-keto-2-hydroxy-glucal hydratase" evidence="2">
    <location>
        <begin position="53"/>
        <end position="246"/>
    </location>
</feature>
<evidence type="ECO:0000313" key="3">
    <source>
        <dbReference type="EMBL" id="NRQ42868.1"/>
    </source>
</evidence>
<feature type="chain" id="PRO_5031366072" evidence="1">
    <location>
        <begin position="30"/>
        <end position="248"/>
    </location>
</feature>
<organism evidence="3 4">
    <name type="scientific">Rheinheimera lutimaris</name>
    <dbReference type="NCBI Taxonomy" id="2740584"/>
    <lineage>
        <taxon>Bacteria</taxon>
        <taxon>Pseudomonadati</taxon>
        <taxon>Pseudomonadota</taxon>
        <taxon>Gammaproteobacteria</taxon>
        <taxon>Chromatiales</taxon>
        <taxon>Chromatiaceae</taxon>
        <taxon>Rheinheimera</taxon>
    </lineage>
</organism>
<dbReference type="Proteomes" id="UP000523161">
    <property type="component" value="Unassembled WGS sequence"/>
</dbReference>
<comment type="caution">
    <text evidence="3">The sequence shown here is derived from an EMBL/GenBank/DDBJ whole genome shotgun (WGS) entry which is preliminary data.</text>
</comment>
<protein>
    <submittedName>
        <fullName evidence="3">DUF1080 domain-containing protein</fullName>
    </submittedName>
</protein>
<accession>A0A7Y5EL65</accession>
<evidence type="ECO:0000313" key="4">
    <source>
        <dbReference type="Proteomes" id="UP000523161"/>
    </source>
</evidence>
<dbReference type="PROSITE" id="PS51257">
    <property type="entry name" value="PROKAR_LIPOPROTEIN"/>
    <property type="match status" value="1"/>
</dbReference>
<dbReference type="Pfam" id="PF06439">
    <property type="entry name" value="3keto-disac_hyd"/>
    <property type="match status" value="1"/>
</dbReference>